<feature type="domain" description="Guanylate kinase-like" evidence="14">
    <location>
        <begin position="1"/>
        <end position="177"/>
    </location>
</feature>
<evidence type="ECO:0000256" key="11">
    <source>
        <dbReference type="ARBA" id="ARBA00030128"/>
    </source>
</evidence>
<evidence type="ECO:0000256" key="13">
    <source>
        <dbReference type="HAMAP-Rule" id="MF_00328"/>
    </source>
</evidence>
<protein>
    <recommendedName>
        <fullName evidence="5 13">Guanylate kinase</fullName>
        <ecNumber evidence="4 13">2.7.4.8</ecNumber>
    </recommendedName>
    <alternativeName>
        <fullName evidence="11 13">GMP kinase</fullName>
    </alternativeName>
</protein>
<keyword evidence="7 13" id="KW-0808">Transferase</keyword>
<keyword evidence="10 13" id="KW-0067">ATP-binding</keyword>
<dbReference type="InterPro" id="IPR008145">
    <property type="entry name" value="GK/Ca_channel_bsu"/>
</dbReference>
<evidence type="ECO:0000256" key="4">
    <source>
        <dbReference type="ARBA" id="ARBA00012961"/>
    </source>
</evidence>
<evidence type="ECO:0000313" key="16">
    <source>
        <dbReference type="Proteomes" id="UP000002366"/>
    </source>
</evidence>
<dbReference type="CDD" id="cd00071">
    <property type="entry name" value="GMPK"/>
    <property type="match status" value="1"/>
</dbReference>
<evidence type="ECO:0000313" key="15">
    <source>
        <dbReference type="EMBL" id="ADE57208.1"/>
    </source>
</evidence>
<dbReference type="Proteomes" id="UP000002366">
    <property type="component" value="Chromosome"/>
</dbReference>
<dbReference type="Pfam" id="PF00625">
    <property type="entry name" value="Guanylate_kin"/>
    <property type="match status" value="1"/>
</dbReference>
<comment type="catalytic activity">
    <reaction evidence="12 13">
        <text>GMP + ATP = GDP + ADP</text>
        <dbReference type="Rhea" id="RHEA:20780"/>
        <dbReference type="ChEBI" id="CHEBI:30616"/>
        <dbReference type="ChEBI" id="CHEBI:58115"/>
        <dbReference type="ChEBI" id="CHEBI:58189"/>
        <dbReference type="ChEBI" id="CHEBI:456216"/>
        <dbReference type="EC" id="2.7.4.8"/>
    </reaction>
</comment>
<dbReference type="HOGENOM" id="CLU_001715_1_2_0"/>
<evidence type="ECO:0000256" key="2">
    <source>
        <dbReference type="ARBA" id="ARBA00004496"/>
    </source>
</evidence>
<evidence type="ECO:0000256" key="8">
    <source>
        <dbReference type="ARBA" id="ARBA00022741"/>
    </source>
</evidence>
<dbReference type="STRING" id="572547.Amico_1084"/>
<proteinExistence type="inferred from homology"/>
<dbReference type="InterPro" id="IPR020590">
    <property type="entry name" value="Guanylate_kinase_CS"/>
</dbReference>
<dbReference type="GO" id="GO:0005829">
    <property type="term" value="C:cytosol"/>
    <property type="evidence" value="ECO:0007669"/>
    <property type="project" value="TreeGrafter"/>
</dbReference>
<keyword evidence="8 13" id="KW-0547">Nucleotide-binding</keyword>
<organism evidence="15 16">
    <name type="scientific">Aminobacterium colombiense (strain DSM 12261 / ALA-1)</name>
    <dbReference type="NCBI Taxonomy" id="572547"/>
    <lineage>
        <taxon>Bacteria</taxon>
        <taxon>Thermotogati</taxon>
        <taxon>Synergistota</taxon>
        <taxon>Synergistia</taxon>
        <taxon>Synergistales</taxon>
        <taxon>Aminobacteriaceae</taxon>
        <taxon>Aminobacterium</taxon>
    </lineage>
</organism>
<dbReference type="InterPro" id="IPR008144">
    <property type="entry name" value="Guanylate_kin-like_dom"/>
</dbReference>
<dbReference type="InterPro" id="IPR017665">
    <property type="entry name" value="Guanylate_kinase"/>
</dbReference>
<dbReference type="eggNOG" id="COG0194">
    <property type="taxonomic scope" value="Bacteria"/>
</dbReference>
<evidence type="ECO:0000256" key="9">
    <source>
        <dbReference type="ARBA" id="ARBA00022777"/>
    </source>
</evidence>
<dbReference type="PROSITE" id="PS50052">
    <property type="entry name" value="GUANYLATE_KINASE_2"/>
    <property type="match status" value="1"/>
</dbReference>
<keyword evidence="9 13" id="KW-0418">Kinase</keyword>
<dbReference type="EMBL" id="CP001997">
    <property type="protein sequence ID" value="ADE57208.1"/>
    <property type="molecule type" value="Genomic_DNA"/>
</dbReference>
<dbReference type="SMART" id="SM00072">
    <property type="entry name" value="GuKc"/>
    <property type="match status" value="1"/>
</dbReference>
<keyword evidence="6 13" id="KW-0963">Cytoplasm</keyword>
<evidence type="ECO:0000259" key="14">
    <source>
        <dbReference type="PROSITE" id="PS50052"/>
    </source>
</evidence>
<reference evidence="15 16" key="1">
    <citation type="journal article" date="2010" name="Stand. Genomic Sci.">
        <title>Complete genome sequence of Aminobacterium colombiense type strain (ALA-1).</title>
        <authorList>
            <person name="Chertkov O."/>
            <person name="Sikorski J."/>
            <person name="Brambilla E."/>
            <person name="Lapidus A."/>
            <person name="Copeland A."/>
            <person name="Glavina Del Rio T."/>
            <person name="Nolan M."/>
            <person name="Lucas S."/>
            <person name="Tice H."/>
            <person name="Cheng J.F."/>
            <person name="Han C."/>
            <person name="Detter J.C."/>
            <person name="Bruce D."/>
            <person name="Tapia R."/>
            <person name="Goodwin L."/>
            <person name="Pitluck S."/>
            <person name="Liolios K."/>
            <person name="Ivanova N."/>
            <person name="Mavromatis K."/>
            <person name="Ovchinnikova G."/>
            <person name="Pati A."/>
            <person name="Chen A."/>
            <person name="Palaniappan K."/>
            <person name="Land M."/>
            <person name="Hauser L."/>
            <person name="Chang Y.J."/>
            <person name="Jeffries C.D."/>
            <person name="Spring S."/>
            <person name="Rohde M."/>
            <person name="Goker M."/>
            <person name="Bristow J."/>
            <person name="Eisen J.A."/>
            <person name="Markowitz V."/>
            <person name="Hugenholtz P."/>
            <person name="Kyrpides N.C."/>
            <person name="Klenk H.P."/>
        </authorList>
    </citation>
    <scope>NUCLEOTIDE SEQUENCE [LARGE SCALE GENOMIC DNA]</scope>
    <source>
        <strain evidence="16">DSM 12261 / ALA-1</strain>
    </source>
</reference>
<sequence length="185" mass="21177">MFVISGPSGAGKGTVRKALFEQMPDLVYSISCTTRQPRDGERDGVDYRFLSEEEFKKLVEEKKFLEWAVVHEHLYGTLKSDVEKVLEAGVDVVLEIDVQGALQVKNAFDDSVLIFIMPPSKEELERRLRNRGTEEEDTVQLRLSNALKEMEKMHMYDYVVVNDSVLRAALEIKRIIASYNLECCL</sequence>
<dbReference type="Gene3D" id="3.30.63.10">
    <property type="entry name" value="Guanylate Kinase phosphate binding domain"/>
    <property type="match status" value="1"/>
</dbReference>
<gene>
    <name evidence="13" type="primary">gmk</name>
    <name evidence="15" type="ordered locus">Amico_1084</name>
</gene>
<comment type="similarity">
    <text evidence="3 13">Belongs to the guanylate kinase family.</text>
</comment>
<evidence type="ECO:0000256" key="5">
    <source>
        <dbReference type="ARBA" id="ARBA00016296"/>
    </source>
</evidence>
<evidence type="ECO:0000256" key="10">
    <source>
        <dbReference type="ARBA" id="ARBA00022840"/>
    </source>
</evidence>
<evidence type="ECO:0000256" key="3">
    <source>
        <dbReference type="ARBA" id="ARBA00005790"/>
    </source>
</evidence>
<evidence type="ECO:0000256" key="12">
    <source>
        <dbReference type="ARBA" id="ARBA00048594"/>
    </source>
</evidence>
<evidence type="ECO:0000256" key="7">
    <source>
        <dbReference type="ARBA" id="ARBA00022679"/>
    </source>
</evidence>
<dbReference type="GO" id="GO:0005524">
    <property type="term" value="F:ATP binding"/>
    <property type="evidence" value="ECO:0007669"/>
    <property type="project" value="UniProtKB-UniRule"/>
</dbReference>
<feature type="binding site" evidence="13">
    <location>
        <begin position="6"/>
        <end position="13"/>
    </location>
    <ligand>
        <name>ATP</name>
        <dbReference type="ChEBI" id="CHEBI:30616"/>
    </ligand>
</feature>
<dbReference type="PANTHER" id="PTHR23117:SF13">
    <property type="entry name" value="GUANYLATE KINASE"/>
    <property type="match status" value="1"/>
</dbReference>
<dbReference type="PANTHER" id="PTHR23117">
    <property type="entry name" value="GUANYLATE KINASE-RELATED"/>
    <property type="match status" value="1"/>
</dbReference>
<evidence type="ECO:0000256" key="1">
    <source>
        <dbReference type="ARBA" id="ARBA00003531"/>
    </source>
</evidence>
<accession>D5EF76</accession>
<name>D5EF76_AMICL</name>
<dbReference type="KEGG" id="aco:Amico_1084"/>
<dbReference type="Gene3D" id="3.40.50.300">
    <property type="entry name" value="P-loop containing nucleotide triphosphate hydrolases"/>
    <property type="match status" value="1"/>
</dbReference>
<dbReference type="NCBIfam" id="TIGR03263">
    <property type="entry name" value="guanyl_kin"/>
    <property type="match status" value="1"/>
</dbReference>
<dbReference type="FunFam" id="3.30.63.10:FF:000005">
    <property type="entry name" value="Guanylate kinase"/>
    <property type="match status" value="1"/>
</dbReference>
<dbReference type="InterPro" id="IPR027417">
    <property type="entry name" value="P-loop_NTPase"/>
</dbReference>
<dbReference type="HAMAP" id="MF_00328">
    <property type="entry name" value="Guanylate_kinase"/>
    <property type="match status" value="1"/>
</dbReference>
<dbReference type="AlphaFoldDB" id="D5EF76"/>
<comment type="function">
    <text evidence="1 13">Essential for recycling GMP and indirectly, cGMP.</text>
</comment>
<comment type="subcellular location">
    <subcellularLocation>
        <location evidence="2 13">Cytoplasm</location>
    </subcellularLocation>
</comment>
<dbReference type="EC" id="2.7.4.8" evidence="4 13"/>
<dbReference type="GO" id="GO:0004385">
    <property type="term" value="F:GMP kinase activity"/>
    <property type="evidence" value="ECO:0007669"/>
    <property type="project" value="UniProtKB-UniRule"/>
</dbReference>
<dbReference type="PROSITE" id="PS00856">
    <property type="entry name" value="GUANYLATE_KINASE_1"/>
    <property type="match status" value="1"/>
</dbReference>
<evidence type="ECO:0000256" key="6">
    <source>
        <dbReference type="ARBA" id="ARBA00022490"/>
    </source>
</evidence>
<dbReference type="SUPFAM" id="SSF52540">
    <property type="entry name" value="P-loop containing nucleoside triphosphate hydrolases"/>
    <property type="match status" value="1"/>
</dbReference>
<keyword evidence="16" id="KW-1185">Reference proteome</keyword>